<organism evidence="2 3">
    <name type="scientific">Nocardioides zeae</name>
    <dbReference type="NCBI Taxonomy" id="1457234"/>
    <lineage>
        <taxon>Bacteria</taxon>
        <taxon>Bacillati</taxon>
        <taxon>Actinomycetota</taxon>
        <taxon>Actinomycetes</taxon>
        <taxon>Propionibacteriales</taxon>
        <taxon>Nocardioidaceae</taxon>
        <taxon>Nocardioides</taxon>
    </lineage>
</organism>
<feature type="region of interest" description="Disordered" evidence="1">
    <location>
        <begin position="237"/>
        <end position="267"/>
    </location>
</feature>
<sequence>MQTAVTITPRRERWAHAGTPLDVAELYLGGIPRGAVLVLCAEDQCDGDDAVVLNALAEHGYEGLAATPHGDVSADALVAAAASLSGRLAARGWEAAQIGVLAFRIPVASAMRLSAATGAGALVTVSPVGLTADARGELDAALPPLVSATRSPWLVLSGEEDPAAPASALTDLSTLLAARGPRHSQVVRYPGVGADLYLRSTEPLELAASFDHRQRIIEWFNAQVEPRPTPLAVAWRERRGASSSHGPLPAAPIHHADAHDPREEGAD</sequence>
<comment type="caution">
    <text evidence="2">The sequence shown here is derived from an EMBL/GenBank/DDBJ whole genome shotgun (WGS) entry which is preliminary data.</text>
</comment>
<feature type="compositionally biased region" description="Basic and acidic residues" evidence="1">
    <location>
        <begin position="254"/>
        <end position="267"/>
    </location>
</feature>
<keyword evidence="3" id="KW-1185">Reference proteome</keyword>
<accession>A0A6P0HM17</accession>
<dbReference type="AlphaFoldDB" id="A0A6P0HM17"/>
<proteinExistence type="predicted"/>
<dbReference type="Proteomes" id="UP000468687">
    <property type="component" value="Unassembled WGS sequence"/>
</dbReference>
<gene>
    <name evidence="2" type="ORF">G3T38_15700</name>
</gene>
<evidence type="ECO:0000313" key="2">
    <source>
        <dbReference type="EMBL" id="NEN79718.1"/>
    </source>
</evidence>
<dbReference type="GO" id="GO:0016787">
    <property type="term" value="F:hydrolase activity"/>
    <property type="evidence" value="ECO:0007669"/>
    <property type="project" value="UniProtKB-KW"/>
</dbReference>
<name>A0A6P0HM17_9ACTN</name>
<keyword evidence="2" id="KW-0378">Hydrolase</keyword>
<dbReference type="SUPFAM" id="SSF53474">
    <property type="entry name" value="alpha/beta-Hydrolases"/>
    <property type="match status" value="1"/>
</dbReference>
<dbReference type="Gene3D" id="3.40.50.1820">
    <property type="entry name" value="alpha/beta hydrolase"/>
    <property type="match status" value="1"/>
</dbReference>
<reference evidence="2 3" key="1">
    <citation type="journal article" date="2014" name="Int. J. Syst. Evol. Microbiol.">
        <title>Nocardioides zeae sp. nov., isolated from the stem of Zea mays.</title>
        <authorList>
            <person name="Glaeser S.P."/>
            <person name="McInroy J.A."/>
            <person name="Busse H.J."/>
            <person name="Kampfer P."/>
        </authorList>
    </citation>
    <scope>NUCLEOTIDE SEQUENCE [LARGE SCALE GENOMIC DNA]</scope>
    <source>
        <strain evidence="2 3">JCM 30728</strain>
    </source>
</reference>
<dbReference type="InterPro" id="IPR029058">
    <property type="entry name" value="AB_hydrolase_fold"/>
</dbReference>
<evidence type="ECO:0000256" key="1">
    <source>
        <dbReference type="SAM" id="MobiDB-lite"/>
    </source>
</evidence>
<dbReference type="EMBL" id="JAAGXA010000011">
    <property type="protein sequence ID" value="NEN79718.1"/>
    <property type="molecule type" value="Genomic_DNA"/>
</dbReference>
<protein>
    <submittedName>
        <fullName evidence="2">Dienelactone hydrolase family protein</fullName>
    </submittedName>
</protein>
<dbReference type="RefSeq" id="WP_163773258.1">
    <property type="nucleotide sequence ID" value="NZ_JAAGXA010000011.1"/>
</dbReference>
<evidence type="ECO:0000313" key="3">
    <source>
        <dbReference type="Proteomes" id="UP000468687"/>
    </source>
</evidence>